<keyword evidence="2" id="KW-0472">Membrane</keyword>
<keyword evidence="2" id="KW-0812">Transmembrane</keyword>
<keyword evidence="2" id="KW-1133">Transmembrane helix</keyword>
<accession>A0A837HNF4</accession>
<evidence type="ECO:0000256" key="1">
    <source>
        <dbReference type="SAM" id="MobiDB-lite"/>
    </source>
</evidence>
<evidence type="ECO:0000256" key="2">
    <source>
        <dbReference type="SAM" id="Phobius"/>
    </source>
</evidence>
<reference evidence="3 4" key="1">
    <citation type="journal article" date="2015" name="Nature">
        <title>rRNA introns, odd ribosomes, and small enigmatic genomes across a large radiation of phyla.</title>
        <authorList>
            <person name="Brown C.T."/>
            <person name="Hug L.A."/>
            <person name="Thomas B.C."/>
            <person name="Sharon I."/>
            <person name="Castelle C.J."/>
            <person name="Singh A."/>
            <person name="Wilkins M.J."/>
            <person name="Williams K.H."/>
            <person name="Banfield J.F."/>
        </authorList>
    </citation>
    <scope>NUCLEOTIDE SEQUENCE [LARGE SCALE GENOMIC DNA]</scope>
</reference>
<comment type="caution">
    <text evidence="3">The sequence shown here is derived from an EMBL/GenBank/DDBJ whole genome shotgun (WGS) entry which is preliminary data.</text>
</comment>
<sequence>MDRRIRMTWERLMWLEFAGLALAMIAQIFVFLTRATKPEPLAKTTEEVAEEGDPFALPRSLQGDE</sequence>
<gene>
    <name evidence="3" type="ORF">UT27_C0004G0064</name>
</gene>
<feature type="region of interest" description="Disordered" evidence="1">
    <location>
        <begin position="43"/>
        <end position="65"/>
    </location>
</feature>
<dbReference type="EMBL" id="LBWE01000004">
    <property type="protein sequence ID" value="KKR01993.1"/>
    <property type="molecule type" value="Genomic_DNA"/>
</dbReference>
<protein>
    <submittedName>
        <fullName evidence="3">Uncharacterized protein</fullName>
    </submittedName>
</protein>
<feature type="transmembrane region" description="Helical" evidence="2">
    <location>
        <begin position="12"/>
        <end position="32"/>
    </location>
</feature>
<name>A0A837HNF4_9BACT</name>
<organism evidence="3 4">
    <name type="scientific">Candidatus Nomurabacteria bacterium GW2011_GWD2_39_12</name>
    <dbReference type="NCBI Taxonomy" id="1618759"/>
    <lineage>
        <taxon>Bacteria</taxon>
        <taxon>Candidatus Nomuraibacteriota</taxon>
    </lineage>
</organism>
<dbReference type="Proteomes" id="UP000033998">
    <property type="component" value="Unassembled WGS sequence"/>
</dbReference>
<evidence type="ECO:0000313" key="4">
    <source>
        <dbReference type="Proteomes" id="UP000033998"/>
    </source>
</evidence>
<proteinExistence type="predicted"/>
<dbReference type="AlphaFoldDB" id="A0A837HNF4"/>
<evidence type="ECO:0000313" key="3">
    <source>
        <dbReference type="EMBL" id="KKR01993.1"/>
    </source>
</evidence>